<evidence type="ECO:0000256" key="12">
    <source>
        <dbReference type="ARBA" id="ARBA00038074"/>
    </source>
</evidence>
<sequence length="374" mass="41163">MFRRTLLPIALLAASAWAQTSTDCNPLNSTCPDDPALGTTFSEQYNKSTTEFNPSFWNITAGTDLISFDSDGASMPLTKKTDTVTVKSNFYIFWGTVEIIMKAAAGTGIISTVILLSDDLDEIDWEIMGGNSSTVENNYYGWGNTSQFNSEYPALDGAQSDYHNYTISWTKDKIQWILNNNTVREASYDTPGNYPQTPARVQFGVWCGGCSESEGTRQWAGGDANFDQAPFTMYVKSIKITDGTTNSSSYSYGDNTGLYSSIKVEEGESEAYKAINKLSTTQKVQQKWSGLSTGAKIGIAVGVLGAFAIGLIAFAFYFVGQRKKGRAEAALHEKEWEQQNNELMEYRSMMAQGNFAVSRQSILMDAKAADGRRF</sequence>
<dbReference type="PANTHER" id="PTHR10963">
    <property type="entry name" value="GLYCOSYL HYDROLASE-RELATED"/>
    <property type="match status" value="1"/>
</dbReference>
<evidence type="ECO:0000256" key="1">
    <source>
        <dbReference type="ARBA" id="ARBA00000822"/>
    </source>
</evidence>
<dbReference type="InterPro" id="IPR050546">
    <property type="entry name" value="Glycosyl_Hydrlase_16"/>
</dbReference>
<dbReference type="EMBL" id="JAXOVC010000009">
    <property type="protein sequence ID" value="KAK4496880.1"/>
    <property type="molecule type" value="Genomic_DNA"/>
</dbReference>
<dbReference type="Pfam" id="PF00722">
    <property type="entry name" value="Glyco_hydro_16"/>
    <property type="match status" value="1"/>
</dbReference>
<keyword evidence="13" id="KW-0812">Transmembrane</keyword>
<evidence type="ECO:0000256" key="6">
    <source>
        <dbReference type="ARBA" id="ARBA00022729"/>
    </source>
</evidence>
<feature type="signal peptide" evidence="14">
    <location>
        <begin position="1"/>
        <end position="18"/>
    </location>
</feature>
<accession>A0ABR0E619</accession>
<comment type="caution">
    <text evidence="16">The sequence shown here is derived from an EMBL/GenBank/DDBJ whole genome shotgun (WGS) entry which is preliminary data.</text>
</comment>
<comment type="subcellular location">
    <subcellularLocation>
        <location evidence="2">Membrane</location>
    </subcellularLocation>
</comment>
<dbReference type="EC" id="3.2.1.14" evidence="3"/>
<dbReference type="InterPro" id="IPR013320">
    <property type="entry name" value="ConA-like_dom_sf"/>
</dbReference>
<comment type="catalytic activity">
    <reaction evidence="1">
        <text>Random endo-hydrolysis of N-acetyl-beta-D-glucosaminide (1-&gt;4)-beta-linkages in chitin and chitodextrins.</text>
        <dbReference type="EC" id="3.2.1.14"/>
    </reaction>
</comment>
<evidence type="ECO:0000313" key="17">
    <source>
        <dbReference type="Proteomes" id="UP001305779"/>
    </source>
</evidence>
<dbReference type="PROSITE" id="PS51762">
    <property type="entry name" value="GH16_2"/>
    <property type="match status" value="1"/>
</dbReference>
<dbReference type="SUPFAM" id="SSF49899">
    <property type="entry name" value="Concanavalin A-like lectins/glucanases"/>
    <property type="match status" value="1"/>
</dbReference>
<feature type="transmembrane region" description="Helical" evidence="13">
    <location>
        <begin position="297"/>
        <end position="319"/>
    </location>
</feature>
<evidence type="ECO:0000256" key="11">
    <source>
        <dbReference type="ARBA" id="ARBA00023316"/>
    </source>
</evidence>
<organism evidence="16 17">
    <name type="scientific">Zasmidium cellare</name>
    <name type="common">Wine cellar mold</name>
    <name type="synonym">Racodium cellare</name>
    <dbReference type="NCBI Taxonomy" id="395010"/>
    <lineage>
        <taxon>Eukaryota</taxon>
        <taxon>Fungi</taxon>
        <taxon>Dikarya</taxon>
        <taxon>Ascomycota</taxon>
        <taxon>Pezizomycotina</taxon>
        <taxon>Dothideomycetes</taxon>
        <taxon>Dothideomycetidae</taxon>
        <taxon>Mycosphaerellales</taxon>
        <taxon>Mycosphaerellaceae</taxon>
        <taxon>Zasmidium</taxon>
    </lineage>
</organism>
<feature type="domain" description="GH16" evidence="15">
    <location>
        <begin position="15"/>
        <end position="243"/>
    </location>
</feature>
<keyword evidence="5" id="KW-0808">Transferase</keyword>
<keyword evidence="7" id="KW-0378">Hydrolase</keyword>
<evidence type="ECO:0000256" key="13">
    <source>
        <dbReference type="SAM" id="Phobius"/>
    </source>
</evidence>
<evidence type="ECO:0000256" key="8">
    <source>
        <dbReference type="ARBA" id="ARBA00023136"/>
    </source>
</evidence>
<keyword evidence="6 14" id="KW-0732">Signal</keyword>
<dbReference type="Gene3D" id="2.60.120.200">
    <property type="match status" value="1"/>
</dbReference>
<dbReference type="PANTHER" id="PTHR10963:SF27">
    <property type="entry name" value="GLYCOSIDASE-RELATED"/>
    <property type="match status" value="1"/>
</dbReference>
<keyword evidence="17" id="KW-1185">Reference proteome</keyword>
<evidence type="ECO:0000256" key="2">
    <source>
        <dbReference type="ARBA" id="ARBA00004370"/>
    </source>
</evidence>
<protein>
    <recommendedName>
        <fullName evidence="3">chitinase</fullName>
        <ecNumber evidence="3">3.2.1.14</ecNumber>
    </recommendedName>
</protein>
<keyword evidence="13" id="KW-1133">Transmembrane helix</keyword>
<evidence type="ECO:0000256" key="10">
    <source>
        <dbReference type="ARBA" id="ARBA00023295"/>
    </source>
</evidence>
<keyword evidence="11" id="KW-0961">Cell wall biogenesis/degradation</keyword>
<proteinExistence type="inferred from homology"/>
<evidence type="ECO:0000256" key="3">
    <source>
        <dbReference type="ARBA" id="ARBA00012729"/>
    </source>
</evidence>
<name>A0ABR0E619_ZASCE</name>
<evidence type="ECO:0000313" key="16">
    <source>
        <dbReference type="EMBL" id="KAK4496880.1"/>
    </source>
</evidence>
<evidence type="ECO:0000256" key="4">
    <source>
        <dbReference type="ARBA" id="ARBA00022676"/>
    </source>
</evidence>
<comment type="similarity">
    <text evidence="12">Belongs to the glycosyl hydrolase 16 family. CRH1 subfamily.</text>
</comment>
<reference evidence="16 17" key="1">
    <citation type="journal article" date="2023" name="G3 (Bethesda)">
        <title>A chromosome-level genome assembly of Zasmidium syzygii isolated from banana leaves.</title>
        <authorList>
            <person name="van Westerhoven A.C."/>
            <person name="Mehrabi R."/>
            <person name="Talebi R."/>
            <person name="Steentjes M.B.F."/>
            <person name="Corcolon B."/>
            <person name="Chong P.A."/>
            <person name="Kema G.H.J."/>
            <person name="Seidl M.F."/>
        </authorList>
    </citation>
    <scope>NUCLEOTIDE SEQUENCE [LARGE SCALE GENOMIC DNA]</scope>
    <source>
        <strain evidence="16 17">P124</strain>
    </source>
</reference>
<dbReference type="Proteomes" id="UP001305779">
    <property type="component" value="Unassembled WGS sequence"/>
</dbReference>
<dbReference type="InterPro" id="IPR000757">
    <property type="entry name" value="Beta-glucanase-like"/>
</dbReference>
<keyword evidence="9" id="KW-0325">Glycoprotein</keyword>
<evidence type="ECO:0000256" key="7">
    <source>
        <dbReference type="ARBA" id="ARBA00022801"/>
    </source>
</evidence>
<feature type="chain" id="PRO_5045437175" description="chitinase" evidence="14">
    <location>
        <begin position="19"/>
        <end position="374"/>
    </location>
</feature>
<keyword evidence="4" id="KW-0328">Glycosyltransferase</keyword>
<evidence type="ECO:0000256" key="9">
    <source>
        <dbReference type="ARBA" id="ARBA00023180"/>
    </source>
</evidence>
<gene>
    <name evidence="16" type="ORF">PRZ48_011329</name>
</gene>
<evidence type="ECO:0000259" key="15">
    <source>
        <dbReference type="PROSITE" id="PS51762"/>
    </source>
</evidence>
<keyword evidence="8 13" id="KW-0472">Membrane</keyword>
<keyword evidence="10" id="KW-0326">Glycosidase</keyword>
<evidence type="ECO:0000256" key="14">
    <source>
        <dbReference type="SAM" id="SignalP"/>
    </source>
</evidence>
<evidence type="ECO:0000256" key="5">
    <source>
        <dbReference type="ARBA" id="ARBA00022679"/>
    </source>
</evidence>